<name>A0A4R2QFK5_9PSEU</name>
<dbReference type="EMBL" id="SLXQ01000011">
    <property type="protein sequence ID" value="TCP47923.1"/>
    <property type="molecule type" value="Genomic_DNA"/>
</dbReference>
<dbReference type="Gene3D" id="1.10.540.10">
    <property type="entry name" value="Acyl-CoA dehydrogenase/oxidase, N-terminal domain"/>
    <property type="match status" value="1"/>
</dbReference>
<dbReference type="SUPFAM" id="SSF56645">
    <property type="entry name" value="Acyl-CoA dehydrogenase NM domain-like"/>
    <property type="match status" value="1"/>
</dbReference>
<dbReference type="Pfam" id="PF00441">
    <property type="entry name" value="Acyl-CoA_dh_1"/>
    <property type="match status" value="1"/>
</dbReference>
<dbReference type="GO" id="GO:0050660">
    <property type="term" value="F:flavin adenine dinucleotide binding"/>
    <property type="evidence" value="ECO:0007669"/>
    <property type="project" value="InterPro"/>
</dbReference>
<dbReference type="PANTHER" id="PTHR48083">
    <property type="entry name" value="MEDIUM-CHAIN SPECIFIC ACYL-COA DEHYDROGENASE, MITOCHONDRIAL-RELATED"/>
    <property type="match status" value="1"/>
</dbReference>
<dbReference type="GO" id="GO:0033539">
    <property type="term" value="P:fatty acid beta-oxidation using acyl-CoA dehydrogenase"/>
    <property type="evidence" value="ECO:0007669"/>
    <property type="project" value="TreeGrafter"/>
</dbReference>
<reference evidence="14 15" key="1">
    <citation type="submission" date="2019-03" db="EMBL/GenBank/DDBJ databases">
        <title>Genomic Encyclopedia of Type Strains, Phase IV (KMG-IV): sequencing the most valuable type-strain genomes for metagenomic binning, comparative biology and taxonomic classification.</title>
        <authorList>
            <person name="Goeker M."/>
        </authorList>
    </citation>
    <scope>NUCLEOTIDE SEQUENCE [LARGE SCALE GENOMIC DNA]</scope>
    <source>
        <strain evidence="14 15">DSM 45765</strain>
    </source>
</reference>
<gene>
    <name evidence="14" type="ORF">EV191_111128</name>
</gene>
<evidence type="ECO:0000256" key="4">
    <source>
        <dbReference type="ARBA" id="ARBA00022630"/>
    </source>
</evidence>
<dbReference type="InterPro" id="IPR006089">
    <property type="entry name" value="Acyl-CoA_DH_CS"/>
</dbReference>
<dbReference type="Proteomes" id="UP000294911">
    <property type="component" value="Unassembled WGS sequence"/>
</dbReference>
<protein>
    <recommendedName>
        <fullName evidence="8">Acyl-[acyl-carrier-protein] dehydrogenase MbtN</fullName>
    </recommendedName>
    <alternativeName>
        <fullName evidence="9">Mycobactin synthase protein N</fullName>
    </alternativeName>
</protein>
<dbReference type="InterPro" id="IPR009075">
    <property type="entry name" value="AcylCo_DH/oxidase_C"/>
</dbReference>
<keyword evidence="6 10" id="KW-0560">Oxidoreductase</keyword>
<evidence type="ECO:0000256" key="9">
    <source>
        <dbReference type="ARBA" id="ARBA00042660"/>
    </source>
</evidence>
<evidence type="ECO:0000256" key="10">
    <source>
        <dbReference type="RuleBase" id="RU362125"/>
    </source>
</evidence>
<organism evidence="14 15">
    <name type="scientific">Tamaricihabitans halophyticus</name>
    <dbReference type="NCBI Taxonomy" id="1262583"/>
    <lineage>
        <taxon>Bacteria</taxon>
        <taxon>Bacillati</taxon>
        <taxon>Actinomycetota</taxon>
        <taxon>Actinomycetes</taxon>
        <taxon>Pseudonocardiales</taxon>
        <taxon>Pseudonocardiaceae</taxon>
        <taxon>Tamaricihabitans</taxon>
    </lineage>
</organism>
<dbReference type="InterPro" id="IPR009100">
    <property type="entry name" value="AcylCoA_DH/oxidase_NM_dom_sf"/>
</dbReference>
<dbReference type="Pfam" id="PF02771">
    <property type="entry name" value="Acyl-CoA_dh_N"/>
    <property type="match status" value="1"/>
</dbReference>
<evidence type="ECO:0000256" key="8">
    <source>
        <dbReference type="ARBA" id="ARBA00040394"/>
    </source>
</evidence>
<keyword evidence="15" id="KW-1185">Reference proteome</keyword>
<dbReference type="Gene3D" id="2.40.110.10">
    <property type="entry name" value="Butyryl-CoA Dehydrogenase, subunit A, domain 2"/>
    <property type="match status" value="1"/>
</dbReference>
<dbReference type="FunFam" id="1.20.140.10:FF:000001">
    <property type="entry name" value="Acyl-CoA dehydrogenase"/>
    <property type="match status" value="1"/>
</dbReference>
<proteinExistence type="inferred from homology"/>
<feature type="domain" description="Acyl-CoA dehydrogenase/oxidase N-terminal" evidence="13">
    <location>
        <begin position="12"/>
        <end position="123"/>
    </location>
</feature>
<feature type="domain" description="Acyl-CoA dehydrogenase/oxidase C-terminal" evidence="11">
    <location>
        <begin position="242"/>
        <end position="387"/>
    </location>
</feature>
<dbReference type="FunFam" id="1.10.540.10:FF:000009">
    <property type="entry name" value="Probable acyl-CoA dehydrogenase"/>
    <property type="match status" value="1"/>
</dbReference>
<dbReference type="PANTHER" id="PTHR48083:SF20">
    <property type="entry name" value="LONG-CHAIN SPECIFIC ACYL-COA DEHYDROGENASE, MITOCHONDRIAL"/>
    <property type="match status" value="1"/>
</dbReference>
<dbReference type="InterPro" id="IPR046373">
    <property type="entry name" value="Acyl-CoA_Oxase/DH_mid-dom_sf"/>
</dbReference>
<sequence>MATTPPNRSWMTEDLRAFRELAQDFCAKELAPHQDRWAEQKQIDRQLWHKAGEVGLLCLSIPEQYGGGGGTFAHEAVLYEEQARSGDSGWGVSVHNGIVAHYLNSYGNDEQKQRWLPKMASGELVGAVAMTEPGTGSDLQNVQTRAVREGDEYVINGAKTFITNGAQAGLVVVVAKTDPAKGAEGISLICVETDTPGFRRGRVLDKVGLHAQDTSELFFDDLRVPVANLLGGPEGRGTEGLGFVQLMQQLPQERLLIAITAVAAMDAAVAETVRYTKERSAFGREIFKFQNTKFELAECATEAEVSRAYLDQCIERHLRGELDVPGAAMAKWWTTERANRVLDRCLQLFGGYGYMAEYPIARMWTDARVSKIFGGTNEIMKEIISRTL</sequence>
<dbReference type="SUPFAM" id="SSF47203">
    <property type="entry name" value="Acyl-CoA dehydrogenase C-terminal domain-like"/>
    <property type="match status" value="1"/>
</dbReference>
<comment type="cofactor">
    <cofactor evidence="1 10">
        <name>FAD</name>
        <dbReference type="ChEBI" id="CHEBI:57692"/>
    </cofactor>
</comment>
<dbReference type="GO" id="GO:0003995">
    <property type="term" value="F:acyl-CoA dehydrogenase activity"/>
    <property type="evidence" value="ECO:0007669"/>
    <property type="project" value="InterPro"/>
</dbReference>
<evidence type="ECO:0000259" key="13">
    <source>
        <dbReference type="Pfam" id="PF02771"/>
    </source>
</evidence>
<evidence type="ECO:0000256" key="2">
    <source>
        <dbReference type="ARBA" id="ARBA00005102"/>
    </source>
</evidence>
<dbReference type="InterPro" id="IPR050741">
    <property type="entry name" value="Acyl-CoA_dehydrogenase"/>
</dbReference>
<evidence type="ECO:0000259" key="11">
    <source>
        <dbReference type="Pfam" id="PF00441"/>
    </source>
</evidence>
<dbReference type="InterPro" id="IPR013786">
    <property type="entry name" value="AcylCoA_DH/ox_N"/>
</dbReference>
<feature type="domain" description="Acyl-CoA oxidase/dehydrogenase middle" evidence="12">
    <location>
        <begin position="127"/>
        <end position="221"/>
    </location>
</feature>
<dbReference type="InterPro" id="IPR037069">
    <property type="entry name" value="AcylCoA_DH/ox_N_sf"/>
</dbReference>
<evidence type="ECO:0000259" key="12">
    <source>
        <dbReference type="Pfam" id="PF02770"/>
    </source>
</evidence>
<dbReference type="Gene3D" id="1.20.140.10">
    <property type="entry name" value="Butyryl-CoA Dehydrogenase, subunit A, domain 3"/>
    <property type="match status" value="1"/>
</dbReference>
<evidence type="ECO:0000256" key="7">
    <source>
        <dbReference type="ARBA" id="ARBA00037085"/>
    </source>
</evidence>
<evidence type="ECO:0000313" key="14">
    <source>
        <dbReference type="EMBL" id="TCP47923.1"/>
    </source>
</evidence>
<comment type="similarity">
    <text evidence="3 10">Belongs to the acyl-CoA dehydrogenase family.</text>
</comment>
<dbReference type="PROSITE" id="PS00073">
    <property type="entry name" value="ACYL_COA_DH_2"/>
    <property type="match status" value="1"/>
</dbReference>
<dbReference type="GO" id="GO:0005737">
    <property type="term" value="C:cytoplasm"/>
    <property type="evidence" value="ECO:0007669"/>
    <property type="project" value="TreeGrafter"/>
</dbReference>
<evidence type="ECO:0000256" key="6">
    <source>
        <dbReference type="ARBA" id="ARBA00023002"/>
    </source>
</evidence>
<evidence type="ECO:0000256" key="1">
    <source>
        <dbReference type="ARBA" id="ARBA00001974"/>
    </source>
</evidence>
<comment type="function">
    <text evidence="7">Catalyzes the dehydrogenation at the alpha-beta position of ACP-bound acyl chains. This results in the introduction of a double bond in the lipidic chain, which is further transferred to the epsilon-amino group of lysine residue in the mycobactin core by MbtK.</text>
</comment>
<dbReference type="FunFam" id="2.40.110.10:FF:000009">
    <property type="entry name" value="Acyl-CoA dehydrogenase"/>
    <property type="match status" value="1"/>
</dbReference>
<comment type="caution">
    <text evidence="14">The sequence shown here is derived from an EMBL/GenBank/DDBJ whole genome shotgun (WGS) entry which is preliminary data.</text>
</comment>
<dbReference type="Pfam" id="PF02770">
    <property type="entry name" value="Acyl-CoA_dh_M"/>
    <property type="match status" value="1"/>
</dbReference>
<evidence type="ECO:0000256" key="5">
    <source>
        <dbReference type="ARBA" id="ARBA00022827"/>
    </source>
</evidence>
<dbReference type="InterPro" id="IPR036250">
    <property type="entry name" value="AcylCo_DH-like_C"/>
</dbReference>
<keyword evidence="5 10" id="KW-0274">FAD</keyword>
<evidence type="ECO:0000256" key="3">
    <source>
        <dbReference type="ARBA" id="ARBA00009347"/>
    </source>
</evidence>
<comment type="pathway">
    <text evidence="2">Siderophore biosynthesis; mycobactin biosynthesis.</text>
</comment>
<accession>A0A4R2QFK5</accession>
<dbReference type="InterPro" id="IPR006091">
    <property type="entry name" value="Acyl-CoA_Oxase/DH_mid-dom"/>
</dbReference>
<dbReference type="AlphaFoldDB" id="A0A4R2QFK5"/>
<evidence type="ECO:0000313" key="15">
    <source>
        <dbReference type="Proteomes" id="UP000294911"/>
    </source>
</evidence>
<keyword evidence="4 10" id="KW-0285">Flavoprotein</keyword>